<dbReference type="CDD" id="cd22744">
    <property type="entry name" value="OTU"/>
    <property type="match status" value="1"/>
</dbReference>
<feature type="domain" description="OTU" evidence="2">
    <location>
        <begin position="392"/>
        <end position="522"/>
    </location>
</feature>
<proteinExistence type="predicted"/>
<name>F4RHD6_MELLP</name>
<protein>
    <recommendedName>
        <fullName evidence="2">OTU domain-containing protein</fullName>
    </recommendedName>
</protein>
<dbReference type="SUPFAM" id="SSF54001">
    <property type="entry name" value="Cysteine proteinases"/>
    <property type="match status" value="1"/>
</dbReference>
<dbReference type="Proteomes" id="UP000001072">
    <property type="component" value="Unassembled WGS sequence"/>
</dbReference>
<keyword evidence="4" id="KW-1185">Reference proteome</keyword>
<organism evidence="4">
    <name type="scientific">Melampsora larici-populina (strain 98AG31 / pathotype 3-4-7)</name>
    <name type="common">Poplar leaf rust fungus</name>
    <dbReference type="NCBI Taxonomy" id="747676"/>
    <lineage>
        <taxon>Eukaryota</taxon>
        <taxon>Fungi</taxon>
        <taxon>Dikarya</taxon>
        <taxon>Basidiomycota</taxon>
        <taxon>Pucciniomycotina</taxon>
        <taxon>Pucciniomycetes</taxon>
        <taxon>Pucciniales</taxon>
        <taxon>Melampsoraceae</taxon>
        <taxon>Melampsora</taxon>
    </lineage>
</organism>
<feature type="region of interest" description="Disordered" evidence="1">
    <location>
        <begin position="272"/>
        <end position="355"/>
    </location>
</feature>
<accession>F4RHD6</accession>
<dbReference type="InterPro" id="IPR038765">
    <property type="entry name" value="Papain-like_cys_pep_sf"/>
</dbReference>
<dbReference type="InterPro" id="IPR003323">
    <property type="entry name" value="OTU_dom"/>
</dbReference>
<evidence type="ECO:0000259" key="2">
    <source>
        <dbReference type="PROSITE" id="PS50802"/>
    </source>
</evidence>
<sequence>MDDYVSAFPATHHGYRIRIGKSQKKSSPVAHYDCYRGGYPSLGSTEAGTTKSARIGCPFKLSTRYLYDSASWILTHTHLGHNHPPDPNVKPRKKYKDPKDLPILAPGVVLDEIDNGSAANPEEPLDFNHPITNDAIALPETPILTSPAQTYDDIKEDLNTLDSIEATVSQLRAQLCAMVPHRRQDVLTQIQSIIQHAAMINDERSLPISFLPEAPQPTLLYDMVIQTQNSTHDEVGPALEEGYPGDSLLEAMEVTTSTFNVEDLIITQPTLQAPQPMDTANQSAPDHVTTYLSPASPPQISLVSQNPAEPLSHAATTVAPLPSPPAAFVPSDPGNTPSSLSEPTKPSTSSPPLTRKRALEAALSQKPNLINPNLPALMAKYRLHSWLEPFVIDIREVKGDGHCGFRAIAISIGKSQDKWQSIRQQMADTVTNMEDDRPLPENRADALARLAITKPNVVTDQQHWLGMPSWGGVIANAFNRPVLYYEPGSYSQIVFPYSTAYNMNPPIVLAFADHHFTSLLLDFTRPNFPAPRLCATWRRFHTPKASGWSDAWQPLIDSHAEFLKSLNKNRRKKKNPICIHVS</sequence>
<dbReference type="PROSITE" id="PS50802">
    <property type="entry name" value="OTU"/>
    <property type="match status" value="1"/>
</dbReference>
<dbReference type="EMBL" id="GL883101">
    <property type="protein sequence ID" value="EGG08266.1"/>
    <property type="molecule type" value="Genomic_DNA"/>
</dbReference>
<reference evidence="4" key="1">
    <citation type="journal article" date="2011" name="Proc. Natl. Acad. Sci. U.S.A.">
        <title>Obligate biotrophy features unraveled by the genomic analysis of rust fungi.</title>
        <authorList>
            <person name="Duplessis S."/>
            <person name="Cuomo C.A."/>
            <person name="Lin Y.-C."/>
            <person name="Aerts A."/>
            <person name="Tisserant E."/>
            <person name="Veneault-Fourrey C."/>
            <person name="Joly D.L."/>
            <person name="Hacquard S."/>
            <person name="Amselem J."/>
            <person name="Cantarel B.L."/>
            <person name="Chiu R."/>
            <person name="Coutinho P.M."/>
            <person name="Feau N."/>
            <person name="Field M."/>
            <person name="Frey P."/>
            <person name="Gelhaye E."/>
            <person name="Goldberg J."/>
            <person name="Grabherr M.G."/>
            <person name="Kodira C.D."/>
            <person name="Kohler A."/>
            <person name="Kuees U."/>
            <person name="Lindquist E.A."/>
            <person name="Lucas S.M."/>
            <person name="Mago R."/>
            <person name="Mauceli E."/>
            <person name="Morin E."/>
            <person name="Murat C."/>
            <person name="Pangilinan J.L."/>
            <person name="Park R."/>
            <person name="Pearson M."/>
            <person name="Quesneville H."/>
            <person name="Rouhier N."/>
            <person name="Sakthikumar S."/>
            <person name="Salamov A.A."/>
            <person name="Schmutz J."/>
            <person name="Selles B."/>
            <person name="Shapiro H."/>
            <person name="Tanguay P."/>
            <person name="Tuskan G.A."/>
            <person name="Henrissat B."/>
            <person name="Van de Peer Y."/>
            <person name="Rouze P."/>
            <person name="Ellis J.G."/>
            <person name="Dodds P.N."/>
            <person name="Schein J.E."/>
            <person name="Zhong S."/>
            <person name="Hamelin R.C."/>
            <person name="Grigoriev I.V."/>
            <person name="Szabo L.J."/>
            <person name="Martin F."/>
        </authorList>
    </citation>
    <scope>NUCLEOTIDE SEQUENCE [LARGE SCALE GENOMIC DNA]</scope>
    <source>
        <strain evidence="4">98AG31 / pathotype 3-4-7</strain>
    </source>
</reference>
<dbReference type="HOGENOM" id="CLU_423932_0_0_1"/>
<feature type="compositionally biased region" description="Low complexity" evidence="1">
    <location>
        <begin position="336"/>
        <end position="353"/>
    </location>
</feature>
<feature type="compositionally biased region" description="Polar residues" evidence="1">
    <location>
        <begin position="272"/>
        <end position="307"/>
    </location>
</feature>
<gene>
    <name evidence="3" type="ORF">MELLADRAFT_105260</name>
</gene>
<dbReference type="RefSeq" id="XP_007408464.1">
    <property type="nucleotide sequence ID" value="XM_007408402.1"/>
</dbReference>
<dbReference type="GeneID" id="18922546"/>
<evidence type="ECO:0000256" key="1">
    <source>
        <dbReference type="SAM" id="MobiDB-lite"/>
    </source>
</evidence>
<evidence type="ECO:0000313" key="3">
    <source>
        <dbReference type="EMBL" id="EGG08266.1"/>
    </source>
</evidence>
<dbReference type="Gene3D" id="3.90.70.80">
    <property type="match status" value="1"/>
</dbReference>
<evidence type="ECO:0000313" key="4">
    <source>
        <dbReference type="Proteomes" id="UP000001072"/>
    </source>
</evidence>
<dbReference type="AlphaFoldDB" id="F4RHD6"/>
<dbReference type="VEuPathDB" id="FungiDB:MELLADRAFT_105260"/>
<dbReference type="OrthoDB" id="2379842at2759"/>
<dbReference type="InParanoid" id="F4RHD6"/>
<dbReference type="KEGG" id="mlr:MELLADRAFT_105260"/>